<dbReference type="Proteomes" id="UP000307440">
    <property type="component" value="Unassembled WGS sequence"/>
</dbReference>
<name>A0A5C3L5T5_COPMA</name>
<reference evidence="1 2" key="1">
    <citation type="journal article" date="2019" name="Nat. Ecol. Evol.">
        <title>Megaphylogeny resolves global patterns of mushroom evolution.</title>
        <authorList>
            <person name="Varga T."/>
            <person name="Krizsan K."/>
            <person name="Foldi C."/>
            <person name="Dima B."/>
            <person name="Sanchez-Garcia M."/>
            <person name="Sanchez-Ramirez S."/>
            <person name="Szollosi G.J."/>
            <person name="Szarkandi J.G."/>
            <person name="Papp V."/>
            <person name="Albert L."/>
            <person name="Andreopoulos W."/>
            <person name="Angelini C."/>
            <person name="Antonin V."/>
            <person name="Barry K.W."/>
            <person name="Bougher N.L."/>
            <person name="Buchanan P."/>
            <person name="Buyck B."/>
            <person name="Bense V."/>
            <person name="Catcheside P."/>
            <person name="Chovatia M."/>
            <person name="Cooper J."/>
            <person name="Damon W."/>
            <person name="Desjardin D."/>
            <person name="Finy P."/>
            <person name="Geml J."/>
            <person name="Haridas S."/>
            <person name="Hughes K."/>
            <person name="Justo A."/>
            <person name="Karasinski D."/>
            <person name="Kautmanova I."/>
            <person name="Kiss B."/>
            <person name="Kocsube S."/>
            <person name="Kotiranta H."/>
            <person name="LaButti K.M."/>
            <person name="Lechner B.E."/>
            <person name="Liimatainen K."/>
            <person name="Lipzen A."/>
            <person name="Lukacs Z."/>
            <person name="Mihaltcheva S."/>
            <person name="Morgado L.N."/>
            <person name="Niskanen T."/>
            <person name="Noordeloos M.E."/>
            <person name="Ohm R.A."/>
            <person name="Ortiz-Santana B."/>
            <person name="Ovrebo C."/>
            <person name="Racz N."/>
            <person name="Riley R."/>
            <person name="Savchenko A."/>
            <person name="Shiryaev A."/>
            <person name="Soop K."/>
            <person name="Spirin V."/>
            <person name="Szebenyi C."/>
            <person name="Tomsovsky M."/>
            <person name="Tulloss R.E."/>
            <person name="Uehling J."/>
            <person name="Grigoriev I.V."/>
            <person name="Vagvolgyi C."/>
            <person name="Papp T."/>
            <person name="Martin F.M."/>
            <person name="Miettinen O."/>
            <person name="Hibbett D.S."/>
            <person name="Nagy L.G."/>
        </authorList>
    </citation>
    <scope>NUCLEOTIDE SEQUENCE [LARGE SCALE GENOMIC DNA]</scope>
    <source>
        <strain evidence="1 2">CBS 121175</strain>
    </source>
</reference>
<protein>
    <submittedName>
        <fullName evidence="1">Uncharacterized protein</fullName>
    </submittedName>
</protein>
<dbReference type="AlphaFoldDB" id="A0A5C3L5T5"/>
<dbReference type="EMBL" id="ML210156">
    <property type="protein sequence ID" value="TFK28389.1"/>
    <property type="molecule type" value="Genomic_DNA"/>
</dbReference>
<organism evidence="1 2">
    <name type="scientific">Coprinopsis marcescibilis</name>
    <name type="common">Agaric fungus</name>
    <name type="synonym">Psathyrella marcescibilis</name>
    <dbReference type="NCBI Taxonomy" id="230819"/>
    <lineage>
        <taxon>Eukaryota</taxon>
        <taxon>Fungi</taxon>
        <taxon>Dikarya</taxon>
        <taxon>Basidiomycota</taxon>
        <taxon>Agaricomycotina</taxon>
        <taxon>Agaricomycetes</taxon>
        <taxon>Agaricomycetidae</taxon>
        <taxon>Agaricales</taxon>
        <taxon>Agaricineae</taxon>
        <taxon>Psathyrellaceae</taxon>
        <taxon>Coprinopsis</taxon>
    </lineage>
</organism>
<accession>A0A5C3L5T5</accession>
<proteinExistence type="predicted"/>
<sequence>GGYRPLPVITRTFYRLMIRGRPVTGWPNDDDDDSDVDHPFHFLIYHGITH</sequence>
<feature type="non-terminal residue" evidence="1">
    <location>
        <position position="1"/>
    </location>
</feature>
<gene>
    <name evidence="1" type="ORF">FA15DRAFT_665356</name>
</gene>
<evidence type="ECO:0000313" key="1">
    <source>
        <dbReference type="EMBL" id="TFK28389.1"/>
    </source>
</evidence>
<keyword evidence="2" id="KW-1185">Reference proteome</keyword>
<evidence type="ECO:0000313" key="2">
    <source>
        <dbReference type="Proteomes" id="UP000307440"/>
    </source>
</evidence>